<dbReference type="PaxDb" id="3827-XP_004510323.1"/>
<sequence length="636" mass="71732">MEKRIVRRFLNVMVREEKGMKPILLKCGLALALTFAGFLYSHFRTRRIKPSPANSSIGHHSVNSGGIRTASSSCNNLSEGYNLDSEETCINKAVGRNSPIGVSPIIKQTGEKDEFILLPEFNETEFGASSTVAGNSCKKDVETPRSRVESPAVYASPEKDDYEQEVRQLRNMIRMLQERERSLEVQLLEYCGLREQETVVMELQNRLKISSMEAKMFNLKVATLQSDNRRLEAQVSGHAKVLAELEAAKTKVKFLKRKIRYEAEQNREHIMNLKQKVSKLQEIESKSAACDEEIQMKLKRLNDLEAEVEQWRKSNLRLQKDNSDLARRLDSTQILANAVLEDPEADALREESNSLRRENEGLMKEIEQLQADRCTDLEELVYLRWINACLRHELRHYQPPTGKTVARDLSKSLSPSSEKKAKQLILEYANNGEGRTSISDFDSDQWSSSQASYITDCDEYSPLGNPSNTRDARDVRVNTTNKSKIFGKLMKLMRGKDSSSNQQNSRARSLEKFGSREDSISNSSHFSLSMSARHDSGAEGLRSEYETPTDASRTSLDFNGTLSLKEESRRNSDVGSSKNFSPSKSGSGDLKITAHSFSDSYSAEKANLIKYAEALKESSGTPKHTVHRRAASYSSF</sequence>
<feature type="coiled-coil region" evidence="2">
    <location>
        <begin position="159"/>
        <end position="186"/>
    </location>
</feature>
<dbReference type="AlphaFoldDB" id="A0A3Q7XFV6"/>
<evidence type="ECO:0000313" key="6">
    <source>
        <dbReference type="RefSeq" id="XP_027192349.1"/>
    </source>
</evidence>
<feature type="compositionally biased region" description="Polar residues" evidence="3">
    <location>
        <begin position="549"/>
        <end position="562"/>
    </location>
</feature>
<keyword evidence="1 2" id="KW-0175">Coiled coil</keyword>
<dbReference type="PANTHER" id="PTHR31342:SF4">
    <property type="entry name" value="ACTIN BINDING PROTEIN FAMILY"/>
    <property type="match status" value="1"/>
</dbReference>
<dbReference type="KEGG" id="cam:101492384"/>
<keyword evidence="5" id="KW-1185">Reference proteome</keyword>
<reference evidence="6" key="2">
    <citation type="submission" date="2025-08" db="UniProtKB">
        <authorList>
            <consortium name="RefSeq"/>
        </authorList>
    </citation>
    <scope>IDENTIFICATION</scope>
    <source>
        <tissue evidence="6">Etiolated seedlings</tissue>
    </source>
</reference>
<feature type="coiled-coil region" evidence="2">
    <location>
        <begin position="214"/>
        <end position="321"/>
    </location>
</feature>
<name>A0A3Q7XFV6_CICAR</name>
<evidence type="ECO:0000256" key="1">
    <source>
        <dbReference type="ARBA" id="ARBA00023054"/>
    </source>
</evidence>
<feature type="compositionally biased region" description="Low complexity" evidence="3">
    <location>
        <begin position="498"/>
        <end position="507"/>
    </location>
</feature>
<dbReference type="InterPro" id="IPR040265">
    <property type="entry name" value="CHUP1/IPGA1-like"/>
</dbReference>
<evidence type="ECO:0000256" key="4">
    <source>
        <dbReference type="SAM" id="Phobius"/>
    </source>
</evidence>
<keyword evidence="4" id="KW-0472">Membrane</keyword>
<keyword evidence="4" id="KW-0812">Transmembrane</keyword>
<organism evidence="5 6">
    <name type="scientific">Cicer arietinum</name>
    <name type="common">Chickpea</name>
    <name type="synonym">Garbanzo</name>
    <dbReference type="NCBI Taxonomy" id="3827"/>
    <lineage>
        <taxon>Eukaryota</taxon>
        <taxon>Viridiplantae</taxon>
        <taxon>Streptophyta</taxon>
        <taxon>Embryophyta</taxon>
        <taxon>Tracheophyta</taxon>
        <taxon>Spermatophyta</taxon>
        <taxon>Magnoliopsida</taxon>
        <taxon>eudicotyledons</taxon>
        <taxon>Gunneridae</taxon>
        <taxon>Pentapetalae</taxon>
        <taxon>rosids</taxon>
        <taxon>fabids</taxon>
        <taxon>Fabales</taxon>
        <taxon>Fabaceae</taxon>
        <taxon>Papilionoideae</taxon>
        <taxon>50 kb inversion clade</taxon>
        <taxon>NPAAA clade</taxon>
        <taxon>Hologalegina</taxon>
        <taxon>IRL clade</taxon>
        <taxon>Cicereae</taxon>
        <taxon>Cicer</taxon>
    </lineage>
</organism>
<feature type="compositionally biased region" description="Basic and acidic residues" evidence="3">
    <location>
        <begin position="532"/>
        <end position="545"/>
    </location>
</feature>
<dbReference type="GeneID" id="101492384"/>
<gene>
    <name evidence="6" type="primary">LOC101492384</name>
</gene>
<dbReference type="RefSeq" id="XP_027192349.1">
    <property type="nucleotide sequence ID" value="XM_027336548.1"/>
</dbReference>
<dbReference type="OrthoDB" id="1870283at2759"/>
<feature type="coiled-coil region" evidence="2">
    <location>
        <begin position="345"/>
        <end position="372"/>
    </location>
</feature>
<feature type="region of interest" description="Disordered" evidence="3">
    <location>
        <begin position="457"/>
        <end position="592"/>
    </location>
</feature>
<dbReference type="PANTHER" id="PTHR31342">
    <property type="entry name" value="PROTEIN CHUP1, CHLOROPLASTIC"/>
    <property type="match status" value="1"/>
</dbReference>
<keyword evidence="4" id="KW-1133">Transmembrane helix</keyword>
<dbReference type="GO" id="GO:0072699">
    <property type="term" value="P:protein localization to cortical microtubule cytoskeleton"/>
    <property type="evidence" value="ECO:0007669"/>
    <property type="project" value="TreeGrafter"/>
</dbReference>
<feature type="compositionally biased region" description="Polar residues" evidence="3">
    <location>
        <begin position="520"/>
        <end position="530"/>
    </location>
</feature>
<dbReference type="STRING" id="3827.A0A3Q7XFV6"/>
<evidence type="ECO:0000256" key="2">
    <source>
        <dbReference type="SAM" id="Coils"/>
    </source>
</evidence>
<reference evidence="5" key="1">
    <citation type="journal article" date="2013" name="Nat. Biotechnol.">
        <title>Draft genome sequence of chickpea (Cicer arietinum) provides a resource for trait improvement.</title>
        <authorList>
            <person name="Varshney R.K."/>
            <person name="Song C."/>
            <person name="Saxena R.K."/>
            <person name="Azam S."/>
            <person name="Yu S."/>
            <person name="Sharpe A.G."/>
            <person name="Cannon S."/>
            <person name="Baek J."/>
            <person name="Rosen B.D."/>
            <person name="Tar'an B."/>
            <person name="Millan T."/>
            <person name="Zhang X."/>
            <person name="Ramsay L.D."/>
            <person name="Iwata A."/>
            <person name="Wang Y."/>
            <person name="Nelson W."/>
            <person name="Farmer A.D."/>
            <person name="Gaur P.M."/>
            <person name="Soderlund C."/>
            <person name="Penmetsa R.V."/>
            <person name="Xu C."/>
            <person name="Bharti A.K."/>
            <person name="He W."/>
            <person name="Winter P."/>
            <person name="Zhao S."/>
            <person name="Hane J.K."/>
            <person name="Carrasquilla-Garcia N."/>
            <person name="Condie J.A."/>
            <person name="Upadhyaya H.D."/>
            <person name="Luo M.C."/>
            <person name="Thudi M."/>
            <person name="Gowda C.L."/>
            <person name="Singh N.P."/>
            <person name="Lichtenzveig J."/>
            <person name="Gali K.K."/>
            <person name="Rubio J."/>
            <person name="Nadarajan N."/>
            <person name="Dolezel J."/>
            <person name="Bansal K.C."/>
            <person name="Xu X."/>
            <person name="Edwards D."/>
            <person name="Zhang G."/>
            <person name="Kahl G."/>
            <person name="Gil J."/>
            <person name="Singh K.B."/>
            <person name="Datta S.K."/>
            <person name="Jackson S.A."/>
            <person name="Wang J."/>
            <person name="Cook D.R."/>
        </authorList>
    </citation>
    <scope>NUCLEOTIDE SEQUENCE [LARGE SCALE GENOMIC DNA]</scope>
    <source>
        <strain evidence="5">cv. CDC Frontier</strain>
    </source>
</reference>
<feature type="transmembrane region" description="Helical" evidence="4">
    <location>
        <begin position="23"/>
        <end position="43"/>
    </location>
</feature>
<evidence type="ECO:0000313" key="5">
    <source>
        <dbReference type="Proteomes" id="UP000087171"/>
    </source>
</evidence>
<dbReference type="GO" id="GO:0055028">
    <property type="term" value="C:cortical microtubule"/>
    <property type="evidence" value="ECO:0007669"/>
    <property type="project" value="TreeGrafter"/>
</dbReference>
<protein>
    <submittedName>
        <fullName evidence="6">Protein CHUP1, chloroplastic</fullName>
    </submittedName>
</protein>
<accession>A0A3Q7XFV6</accession>
<evidence type="ECO:0000256" key="3">
    <source>
        <dbReference type="SAM" id="MobiDB-lite"/>
    </source>
</evidence>
<feature type="compositionally biased region" description="Low complexity" evidence="3">
    <location>
        <begin position="575"/>
        <end position="588"/>
    </location>
</feature>
<dbReference type="Proteomes" id="UP000087171">
    <property type="component" value="Chromosome Ca7"/>
</dbReference>
<feature type="compositionally biased region" description="Basic and acidic residues" evidence="3">
    <location>
        <begin position="508"/>
        <end position="519"/>
    </location>
</feature>
<proteinExistence type="predicted"/>